<name>T1CNC3_9PORP</name>
<gene>
    <name evidence="1" type="ORF">PORCRE_997</name>
</gene>
<comment type="caution">
    <text evidence="1">The sequence shown here is derived from an EMBL/GenBank/DDBJ whole genome shotgun (WGS) entry which is preliminary data.</text>
</comment>
<reference evidence="2" key="1">
    <citation type="journal article" date="2013" name="Genome">
        <title>Draft Genome Sequences of Porphyromonas crevioricanis JCM 15906T and Porphyromonas cansulci JCM 13913T Isolated from a Canine Oral Cavity.</title>
        <authorList>
            <person name="Sakamoto M."/>
            <person name="Tanaka N."/>
            <person name="Shiwa Y."/>
            <person name="Yoshikawa H."/>
            <person name="Ohkuma M."/>
        </authorList>
    </citation>
    <scope>NUCLEOTIDE SEQUENCE [LARGE SCALE GENOMIC DNA]</scope>
    <source>
        <strain evidence="2">JCM 15906</strain>
    </source>
</reference>
<dbReference type="AlphaFoldDB" id="T1CNC3"/>
<dbReference type="Proteomes" id="UP000018031">
    <property type="component" value="Unassembled WGS sequence"/>
</dbReference>
<protein>
    <submittedName>
        <fullName evidence="1">Uncharacterized protein</fullName>
    </submittedName>
</protein>
<sequence length="52" mass="6110">MLAKFLSGEKIDPSRTPYSSAFQEVVTKDKKGFVFTRFRRLFLSYFSGFLHK</sequence>
<accession>T1CNC3</accession>
<evidence type="ECO:0000313" key="1">
    <source>
        <dbReference type="EMBL" id="GAD05297.1"/>
    </source>
</evidence>
<evidence type="ECO:0000313" key="2">
    <source>
        <dbReference type="Proteomes" id="UP000018031"/>
    </source>
</evidence>
<proteinExistence type="predicted"/>
<dbReference type="EMBL" id="BAOU01000024">
    <property type="protein sequence ID" value="GAD05297.1"/>
    <property type="molecule type" value="Genomic_DNA"/>
</dbReference>
<reference evidence="1 2" key="2">
    <citation type="journal article" date="2013" name="Genome Announc.">
        <title>Draft Genome Sequences of Porphyromonas crevioricanis JCM 15906T and Porphyromonas cansulci JCM 13913T Isolated from a Canine Oral Cavity.</title>
        <authorList>
            <person name="Sakamoto M."/>
            <person name="Tanaka N."/>
            <person name="Shiwa Y."/>
            <person name="Yoshikawa H."/>
            <person name="Ohkuma M."/>
        </authorList>
    </citation>
    <scope>NUCLEOTIDE SEQUENCE [LARGE SCALE GENOMIC DNA]</scope>
    <source>
        <strain evidence="1 2">JCM 15906</strain>
    </source>
</reference>
<organism evidence="1 2">
    <name type="scientific">Porphyromonas crevioricanis JCM 15906</name>
    <dbReference type="NCBI Taxonomy" id="1305617"/>
    <lineage>
        <taxon>Bacteria</taxon>
        <taxon>Pseudomonadati</taxon>
        <taxon>Bacteroidota</taxon>
        <taxon>Bacteroidia</taxon>
        <taxon>Bacteroidales</taxon>
        <taxon>Porphyromonadaceae</taxon>
        <taxon>Porphyromonas</taxon>
    </lineage>
</organism>